<reference evidence="2 3" key="1">
    <citation type="journal article" date="2021" name="Elife">
        <title>Chloroplast acquisition without the gene transfer in kleptoplastic sea slugs, Plakobranchus ocellatus.</title>
        <authorList>
            <person name="Maeda T."/>
            <person name="Takahashi S."/>
            <person name="Yoshida T."/>
            <person name="Shimamura S."/>
            <person name="Takaki Y."/>
            <person name="Nagai Y."/>
            <person name="Toyoda A."/>
            <person name="Suzuki Y."/>
            <person name="Arimoto A."/>
            <person name="Ishii H."/>
            <person name="Satoh N."/>
            <person name="Nishiyama T."/>
            <person name="Hasebe M."/>
            <person name="Maruyama T."/>
            <person name="Minagawa J."/>
            <person name="Obokata J."/>
            <person name="Shigenobu S."/>
        </authorList>
    </citation>
    <scope>NUCLEOTIDE SEQUENCE [LARGE SCALE GENOMIC DNA]</scope>
</reference>
<evidence type="ECO:0008006" key="4">
    <source>
        <dbReference type="Google" id="ProtNLM"/>
    </source>
</evidence>
<dbReference type="AlphaFoldDB" id="A0AAV4B657"/>
<keyword evidence="1" id="KW-0732">Signal</keyword>
<accession>A0AAV4B657</accession>
<feature type="chain" id="PRO_5043495288" description="Secreted protein" evidence="1">
    <location>
        <begin position="29"/>
        <end position="137"/>
    </location>
</feature>
<dbReference type="Proteomes" id="UP000735302">
    <property type="component" value="Unassembled WGS sequence"/>
</dbReference>
<name>A0AAV4B657_9GAST</name>
<feature type="signal peptide" evidence="1">
    <location>
        <begin position="1"/>
        <end position="28"/>
    </location>
</feature>
<keyword evidence="3" id="KW-1185">Reference proteome</keyword>
<evidence type="ECO:0000313" key="2">
    <source>
        <dbReference type="EMBL" id="GFO14263.1"/>
    </source>
</evidence>
<evidence type="ECO:0000313" key="3">
    <source>
        <dbReference type="Proteomes" id="UP000735302"/>
    </source>
</evidence>
<gene>
    <name evidence="2" type="ORF">PoB_004076800</name>
</gene>
<comment type="caution">
    <text evidence="2">The sequence shown here is derived from an EMBL/GenBank/DDBJ whole genome shotgun (WGS) entry which is preliminary data.</text>
</comment>
<proteinExistence type="predicted"/>
<evidence type="ECO:0000256" key="1">
    <source>
        <dbReference type="SAM" id="SignalP"/>
    </source>
</evidence>
<organism evidence="2 3">
    <name type="scientific">Plakobranchus ocellatus</name>
    <dbReference type="NCBI Taxonomy" id="259542"/>
    <lineage>
        <taxon>Eukaryota</taxon>
        <taxon>Metazoa</taxon>
        <taxon>Spiralia</taxon>
        <taxon>Lophotrochozoa</taxon>
        <taxon>Mollusca</taxon>
        <taxon>Gastropoda</taxon>
        <taxon>Heterobranchia</taxon>
        <taxon>Euthyneura</taxon>
        <taxon>Panpulmonata</taxon>
        <taxon>Sacoglossa</taxon>
        <taxon>Placobranchoidea</taxon>
        <taxon>Plakobranchidae</taxon>
        <taxon>Plakobranchus</taxon>
    </lineage>
</organism>
<sequence length="137" mass="15230">MDKGVNWSVLAFPVRFPLFLLTLRAVKPRPISSMTLVFGLRIRTMSGAHADCCSKSRNTHCPEKTSWLEDGSQKTAVPPDSFTGFFGGCGEAFQAYLTPWPPSHHTVQAEVTVQHNNDFGPICLCHLRRILGQHSCM</sequence>
<dbReference type="EMBL" id="BLXT01004553">
    <property type="protein sequence ID" value="GFO14263.1"/>
    <property type="molecule type" value="Genomic_DNA"/>
</dbReference>
<protein>
    <recommendedName>
        <fullName evidence="4">Secreted protein</fullName>
    </recommendedName>
</protein>